<sequence length="76" mass="8621">MLSRDVLAARPSLTTAARAFTTWSDHAVIASRNDCVLGAINKRFPNEDPRGVQDRKIPQLVKKLQFEVSWRQSQAR</sequence>
<name>A0A7J6P969_PEROL</name>
<proteinExistence type="predicted"/>
<organism evidence="1 2">
    <name type="scientific">Perkinsus olseni</name>
    <name type="common">Perkinsus atlanticus</name>
    <dbReference type="NCBI Taxonomy" id="32597"/>
    <lineage>
        <taxon>Eukaryota</taxon>
        <taxon>Sar</taxon>
        <taxon>Alveolata</taxon>
        <taxon>Perkinsozoa</taxon>
        <taxon>Perkinsea</taxon>
        <taxon>Perkinsida</taxon>
        <taxon>Perkinsidae</taxon>
        <taxon>Perkinsus</taxon>
    </lineage>
</organism>
<protein>
    <submittedName>
        <fullName evidence="1">Uncharacterized protein</fullName>
    </submittedName>
</protein>
<comment type="caution">
    <text evidence="1">The sequence shown here is derived from an EMBL/GenBank/DDBJ whole genome shotgun (WGS) entry which is preliminary data.</text>
</comment>
<gene>
    <name evidence="1" type="ORF">FOZ60_012954</name>
</gene>
<dbReference type="Proteomes" id="UP000541610">
    <property type="component" value="Unassembled WGS sequence"/>
</dbReference>
<dbReference type="EMBL" id="JABANP010000057">
    <property type="protein sequence ID" value="KAF4692655.1"/>
    <property type="molecule type" value="Genomic_DNA"/>
</dbReference>
<reference evidence="1 2" key="1">
    <citation type="submission" date="2020-04" db="EMBL/GenBank/DDBJ databases">
        <title>Perkinsus olseni comparative genomics.</title>
        <authorList>
            <person name="Bogema D.R."/>
        </authorList>
    </citation>
    <scope>NUCLEOTIDE SEQUENCE [LARGE SCALE GENOMIC DNA]</scope>
    <source>
        <strain evidence="1">00978-12</strain>
    </source>
</reference>
<dbReference type="AlphaFoldDB" id="A0A7J6P969"/>
<evidence type="ECO:0000313" key="2">
    <source>
        <dbReference type="Proteomes" id="UP000541610"/>
    </source>
</evidence>
<accession>A0A7J6P969</accession>
<evidence type="ECO:0000313" key="1">
    <source>
        <dbReference type="EMBL" id="KAF4692655.1"/>
    </source>
</evidence>